<keyword evidence="4" id="KW-1185">Reference proteome</keyword>
<reference evidence="4" key="1">
    <citation type="journal article" date="2023" name="Mar. Drugs">
        <title>Gemmata algarum, a Novel Planctomycete Isolated from an Algal Mat, Displays Antimicrobial Activity.</title>
        <authorList>
            <person name="Kumar G."/>
            <person name="Kallscheuer N."/>
            <person name="Kashif M."/>
            <person name="Ahamad S."/>
            <person name="Jagadeeshwari U."/>
            <person name="Pannikurungottu S."/>
            <person name="Haufschild T."/>
            <person name="Kabuu M."/>
            <person name="Sasikala C."/>
            <person name="Jogler C."/>
            <person name="Ramana C."/>
        </authorList>
    </citation>
    <scope>NUCLEOTIDE SEQUENCE [LARGE SCALE GENOMIC DNA]</scope>
    <source>
        <strain evidence="4">JC673</strain>
    </source>
</reference>
<gene>
    <name evidence="3" type="ORF">R5W23_003727</name>
</gene>
<organism evidence="3 4">
    <name type="scientific">Gemmata algarum</name>
    <dbReference type="NCBI Taxonomy" id="2975278"/>
    <lineage>
        <taxon>Bacteria</taxon>
        <taxon>Pseudomonadati</taxon>
        <taxon>Planctomycetota</taxon>
        <taxon>Planctomycetia</taxon>
        <taxon>Gemmatales</taxon>
        <taxon>Gemmataceae</taxon>
        <taxon>Gemmata</taxon>
    </lineage>
</organism>
<accession>A0ABU5F4L0</accession>
<evidence type="ECO:0000256" key="2">
    <source>
        <dbReference type="SAM" id="Phobius"/>
    </source>
</evidence>
<keyword evidence="2" id="KW-0472">Membrane</keyword>
<evidence type="ECO:0000313" key="4">
    <source>
        <dbReference type="Proteomes" id="UP001272242"/>
    </source>
</evidence>
<evidence type="ECO:0000313" key="3">
    <source>
        <dbReference type="EMBL" id="MDY3562265.1"/>
    </source>
</evidence>
<evidence type="ECO:0000256" key="1">
    <source>
        <dbReference type="SAM" id="MobiDB-lite"/>
    </source>
</evidence>
<sequence>MHATHLSRHTNSEKMQAILQWVGVGSVILMGAGAAVHLFRDLTKPHHECKPEPFSRHKYRELRDQMGEDRGR</sequence>
<dbReference type="EMBL" id="JAXBLV010000211">
    <property type="protein sequence ID" value="MDY3562265.1"/>
    <property type="molecule type" value="Genomic_DNA"/>
</dbReference>
<proteinExistence type="predicted"/>
<feature type="region of interest" description="Disordered" evidence="1">
    <location>
        <begin position="49"/>
        <end position="72"/>
    </location>
</feature>
<dbReference type="Proteomes" id="UP001272242">
    <property type="component" value="Unassembled WGS sequence"/>
</dbReference>
<name>A0ABU5F4L0_9BACT</name>
<comment type="caution">
    <text evidence="3">The sequence shown here is derived from an EMBL/GenBank/DDBJ whole genome shotgun (WGS) entry which is preliminary data.</text>
</comment>
<protein>
    <submittedName>
        <fullName evidence="3">Uncharacterized protein</fullName>
    </submittedName>
</protein>
<keyword evidence="2" id="KW-0812">Transmembrane</keyword>
<dbReference type="RefSeq" id="WP_320688588.1">
    <property type="nucleotide sequence ID" value="NZ_JAXBLV010000211.1"/>
</dbReference>
<feature type="transmembrane region" description="Helical" evidence="2">
    <location>
        <begin position="18"/>
        <end position="39"/>
    </location>
</feature>
<keyword evidence="2" id="KW-1133">Transmembrane helix</keyword>